<reference evidence="1 2" key="2">
    <citation type="journal article" date="2012" name="Stand. Genomic Sci.">
        <title>Complete genome sequence of the sulfate-reducing firmicute Desulfotomaculum ruminis type strain (DL(T)).</title>
        <authorList>
            <person name="Spring S."/>
            <person name="Visser M."/>
            <person name="Lu M."/>
            <person name="Copeland A."/>
            <person name="Lapidus A."/>
            <person name="Lucas S."/>
            <person name="Cheng J.F."/>
            <person name="Han C."/>
            <person name="Tapia R."/>
            <person name="Goodwin L.A."/>
            <person name="Pitluck S."/>
            <person name="Ivanova N."/>
            <person name="Land M."/>
            <person name="Hauser L."/>
            <person name="Larimer F."/>
            <person name="Rohde M."/>
            <person name="Goker M."/>
            <person name="Detter J.C."/>
            <person name="Kyrpides N.C."/>
            <person name="Woyke T."/>
            <person name="Schaap P.J."/>
            <person name="Plugge C.M."/>
            <person name="Muyzer G."/>
            <person name="Kuever J."/>
            <person name="Pereira I.A."/>
            <person name="Parshina S.N."/>
            <person name="Bernier-Latmani R."/>
            <person name="Stams A.J."/>
            <person name="Klenk H.P."/>
        </authorList>
    </citation>
    <scope>NUCLEOTIDE SEQUENCE [LARGE SCALE GENOMIC DNA]</scope>
    <source>
        <strain evidence="2">ATCC 23193 / DSM 2154 / NCIB 8452 / DL</strain>
    </source>
</reference>
<dbReference type="HOGENOM" id="CLU_1265261_0_0_9"/>
<organism evidence="1 2">
    <name type="scientific">Desulforamulus ruminis (strain ATCC 23193 / DSM 2154 / NCIMB 8452 / DL)</name>
    <name type="common">Desulfotomaculum ruminis</name>
    <dbReference type="NCBI Taxonomy" id="696281"/>
    <lineage>
        <taxon>Bacteria</taxon>
        <taxon>Bacillati</taxon>
        <taxon>Bacillota</taxon>
        <taxon>Clostridia</taxon>
        <taxon>Eubacteriales</taxon>
        <taxon>Peptococcaceae</taxon>
        <taxon>Desulforamulus</taxon>
    </lineage>
</organism>
<keyword evidence="2" id="KW-1185">Reference proteome</keyword>
<dbReference type="STRING" id="696281.Desru_2329"/>
<dbReference type="Proteomes" id="UP000009234">
    <property type="component" value="Chromosome"/>
</dbReference>
<gene>
    <name evidence="1" type="ordered locus">Desru_2329</name>
</gene>
<evidence type="ECO:0000313" key="2">
    <source>
        <dbReference type="Proteomes" id="UP000009234"/>
    </source>
</evidence>
<sequence length="218" mass="24340">MTFQGVAKCLSFVAANKLFNGLVNLINRSFVMNCKNYFQEAREEEMKANKILVTIFALVCLSAVVLTGCSTEKKYVPYENKDLQFKISIPEDWQKEENHENGTNGVAFGDPSSFSLAITAAEAPDGLTLEDSTAALVEGYKSMPGFTQVKEDKIELGKAPASKFVFTGKMEDEDMKCMIINTIKNKKAYVVLYMAIPDQYDTNLPDIEEAIKSFEFTE</sequence>
<dbReference type="Gene3D" id="3.40.1000.10">
    <property type="entry name" value="Mog1/PsbP, alpha/beta/alpha sandwich"/>
    <property type="match status" value="1"/>
</dbReference>
<protein>
    <recommendedName>
        <fullName evidence="3">PsbP C-terminal domain-containing protein</fullName>
    </recommendedName>
</protein>
<dbReference type="AlphaFoldDB" id="F6DMA5"/>
<dbReference type="KEGG" id="dru:Desru_2329"/>
<accession>F6DMA5</accession>
<reference evidence="2" key="1">
    <citation type="submission" date="2011-05" db="EMBL/GenBank/DDBJ databases">
        <title>Complete sequence of Desulfotomaculum ruminis DSM 2154.</title>
        <authorList>
            <person name="Lucas S."/>
            <person name="Copeland A."/>
            <person name="Lapidus A."/>
            <person name="Cheng J.-F."/>
            <person name="Goodwin L."/>
            <person name="Pitluck S."/>
            <person name="Lu M."/>
            <person name="Detter J.C."/>
            <person name="Han C."/>
            <person name="Tapia R."/>
            <person name="Land M."/>
            <person name="Hauser L."/>
            <person name="Kyrpides N."/>
            <person name="Ivanova N."/>
            <person name="Mikhailova N."/>
            <person name="Pagani I."/>
            <person name="Stams A.J.M."/>
            <person name="Plugge C.M."/>
            <person name="Muyzer G."/>
            <person name="Kuever J."/>
            <person name="Parshina S.N."/>
            <person name="Ivanova A.E."/>
            <person name="Nazina T.N."/>
            <person name="Brambilla E."/>
            <person name="Spring S."/>
            <person name="Klenk H.-P."/>
            <person name="Woyke T."/>
        </authorList>
    </citation>
    <scope>NUCLEOTIDE SEQUENCE [LARGE SCALE GENOMIC DNA]</scope>
    <source>
        <strain evidence="2">ATCC 23193 / DSM 2154 / NCIB 8452 / DL</strain>
    </source>
</reference>
<name>F6DMA5_DESRL</name>
<dbReference type="EMBL" id="CP002780">
    <property type="protein sequence ID" value="AEG60572.1"/>
    <property type="molecule type" value="Genomic_DNA"/>
</dbReference>
<proteinExistence type="predicted"/>
<evidence type="ECO:0008006" key="3">
    <source>
        <dbReference type="Google" id="ProtNLM"/>
    </source>
</evidence>
<evidence type="ECO:0000313" key="1">
    <source>
        <dbReference type="EMBL" id="AEG60572.1"/>
    </source>
</evidence>